<dbReference type="Gene3D" id="2.120.10.30">
    <property type="entry name" value="TolB, C-terminal domain"/>
    <property type="match status" value="3"/>
</dbReference>
<proteinExistence type="predicted"/>
<dbReference type="InterPro" id="IPR001258">
    <property type="entry name" value="NHL_repeat"/>
</dbReference>
<feature type="repeat" description="NHL" evidence="2">
    <location>
        <begin position="99"/>
        <end position="129"/>
    </location>
</feature>
<organism evidence="3 4">
    <name type="scientific">Thermogemmata fonticola</name>
    <dbReference type="NCBI Taxonomy" id="2755323"/>
    <lineage>
        <taxon>Bacteria</taxon>
        <taxon>Pseudomonadati</taxon>
        <taxon>Planctomycetota</taxon>
        <taxon>Planctomycetia</taxon>
        <taxon>Gemmatales</taxon>
        <taxon>Gemmataceae</taxon>
        <taxon>Thermogemmata</taxon>
    </lineage>
</organism>
<protein>
    <submittedName>
        <fullName evidence="3">Uncharacterized protein</fullName>
    </submittedName>
</protein>
<dbReference type="PROSITE" id="PS51125">
    <property type="entry name" value="NHL"/>
    <property type="match status" value="3"/>
</dbReference>
<evidence type="ECO:0000313" key="3">
    <source>
        <dbReference type="EMBL" id="MBA2226422.1"/>
    </source>
</evidence>
<name>A0A7V8VER5_9BACT</name>
<evidence type="ECO:0000256" key="2">
    <source>
        <dbReference type="PROSITE-ProRule" id="PRU00504"/>
    </source>
</evidence>
<feature type="repeat" description="NHL" evidence="2">
    <location>
        <begin position="312"/>
        <end position="352"/>
    </location>
</feature>
<keyword evidence="1" id="KW-0677">Repeat</keyword>
<dbReference type="AlphaFoldDB" id="A0A7V8VER5"/>
<dbReference type="InterPro" id="IPR011042">
    <property type="entry name" value="6-blade_b-propeller_TolB-like"/>
</dbReference>
<feature type="repeat" description="NHL" evidence="2">
    <location>
        <begin position="268"/>
        <end position="298"/>
    </location>
</feature>
<evidence type="ECO:0000256" key="1">
    <source>
        <dbReference type="ARBA" id="ARBA00022737"/>
    </source>
</evidence>
<dbReference type="PANTHER" id="PTHR46388:SF2">
    <property type="entry name" value="NHL REPEAT-CONTAINING PROTEIN 2"/>
    <property type="match status" value="1"/>
</dbReference>
<dbReference type="EMBL" id="JACEFB010000006">
    <property type="protein sequence ID" value="MBA2226422.1"/>
    <property type="molecule type" value="Genomic_DNA"/>
</dbReference>
<accession>A0A7V8VER5</accession>
<dbReference type="Pfam" id="PF01436">
    <property type="entry name" value="NHL"/>
    <property type="match status" value="3"/>
</dbReference>
<sequence length="356" mass="37646">MGFLGWAIAWLGGIVTIQGDEVVLVAGGGTGGDGSAAREAKLIQPFGVDFLGSTLYFVEMLGGDRLRAITEDGKVVTLAGTVGQKGNAGDGGDPLSARFNGLHALAVGPDGRIYLADTFNHRVRVYDPQRKTLTAFAGTGEAGYSGDGGPAAQATFRGIHHLAFDPQGKYLYLTDLGNRRIRRVELKSGVVTTVAGNGEKGVPQDGQRATEQPLVDPRAAVVDAQGRIWILERSGHALRVVDSDGTIRTVAGTGKAGQGIGPAREAALNGPKHLCLDRDGTVLIADTENHRIVRYDPKSQTLTVVAGTGKRGNRLVHDNPRQTELAQPHGVHVHPATGDIYIADSSNHRILKIVRR</sequence>
<gene>
    <name evidence="3" type="ORF">H0921_09650</name>
</gene>
<keyword evidence="4" id="KW-1185">Reference proteome</keyword>
<evidence type="ECO:0000313" key="4">
    <source>
        <dbReference type="Proteomes" id="UP000542342"/>
    </source>
</evidence>
<dbReference type="SUPFAM" id="SSF101898">
    <property type="entry name" value="NHL repeat"/>
    <property type="match status" value="1"/>
</dbReference>
<reference evidence="3 4" key="1">
    <citation type="submission" date="2020-07" db="EMBL/GenBank/DDBJ databases">
        <title>Thermogemmata thermophila gen. nov., sp. nov., a novel moderate thermophilic planctomycete from a Kamchatka hot spring.</title>
        <authorList>
            <person name="Elcheninov A.G."/>
            <person name="Podosokorskaya O.A."/>
            <person name="Kovaleva O.L."/>
            <person name="Novikov A."/>
            <person name="Bonch-Osmolovskaya E.A."/>
            <person name="Toshchakov S.V."/>
            <person name="Kublanov I.V."/>
        </authorList>
    </citation>
    <scope>NUCLEOTIDE SEQUENCE [LARGE SCALE GENOMIC DNA]</scope>
    <source>
        <strain evidence="3 4">2918</strain>
    </source>
</reference>
<comment type="caution">
    <text evidence="3">The sequence shown here is derived from an EMBL/GenBank/DDBJ whole genome shotgun (WGS) entry which is preliminary data.</text>
</comment>
<dbReference type="PANTHER" id="PTHR46388">
    <property type="entry name" value="NHL REPEAT-CONTAINING PROTEIN 2"/>
    <property type="match status" value="1"/>
</dbReference>
<dbReference type="Proteomes" id="UP000542342">
    <property type="component" value="Unassembled WGS sequence"/>
</dbReference>